<dbReference type="PANTHER" id="PTHR11757">
    <property type="entry name" value="PROTEASE FAMILY S9A OLIGOPEPTIDASE"/>
    <property type="match status" value="1"/>
</dbReference>
<dbReference type="InterPro" id="IPR051543">
    <property type="entry name" value="Serine_Peptidase_S9A"/>
</dbReference>
<feature type="non-terminal residue" evidence="3">
    <location>
        <position position="179"/>
    </location>
</feature>
<dbReference type="Gene3D" id="2.130.10.120">
    <property type="entry name" value="Prolyl oligopeptidase, N-terminal domain"/>
    <property type="match status" value="1"/>
</dbReference>
<feature type="domain" description="Peptidase S9A N-terminal" evidence="2">
    <location>
        <begin position="39"/>
        <end position="179"/>
    </location>
</feature>
<sequence>MKRDAIWLAATSMLCAACASTTENIPTAPHADAGATVAPVAQKVAHVQTLHGEERVDHYFWLRNKENPKTIEYLNAENSYTEAKMAHTKSLQDKLYEEMLGRIVEDDSSVPYRKDDYYYYTRTEEGKPYSIYCRKKGSLEAPEEVLLDVNVIGEGKEYVDIGVFAVSPNHKILAYSVDD</sequence>
<organism evidence="3">
    <name type="scientific">marine metagenome</name>
    <dbReference type="NCBI Taxonomy" id="408172"/>
    <lineage>
        <taxon>unclassified sequences</taxon>
        <taxon>metagenomes</taxon>
        <taxon>ecological metagenomes</taxon>
    </lineage>
</organism>
<dbReference type="PANTHER" id="PTHR11757:SF19">
    <property type="entry name" value="PROLYL ENDOPEPTIDASE-LIKE"/>
    <property type="match status" value="1"/>
</dbReference>
<evidence type="ECO:0000313" key="3">
    <source>
        <dbReference type="EMBL" id="SVD26586.1"/>
    </source>
</evidence>
<accession>A0A382TX11</accession>
<dbReference type="GO" id="GO:0004252">
    <property type="term" value="F:serine-type endopeptidase activity"/>
    <property type="evidence" value="ECO:0007669"/>
    <property type="project" value="InterPro"/>
</dbReference>
<protein>
    <recommendedName>
        <fullName evidence="2">Peptidase S9A N-terminal domain-containing protein</fullName>
    </recommendedName>
</protein>
<gene>
    <name evidence="3" type="ORF">METZ01_LOCUS379440</name>
</gene>
<evidence type="ECO:0000256" key="1">
    <source>
        <dbReference type="ARBA" id="ARBA00005228"/>
    </source>
</evidence>
<comment type="similarity">
    <text evidence="1">Belongs to the peptidase S9A family.</text>
</comment>
<dbReference type="InterPro" id="IPR023302">
    <property type="entry name" value="Pept_S9A_N"/>
</dbReference>
<dbReference type="AlphaFoldDB" id="A0A382TX11"/>
<dbReference type="EMBL" id="UINC01139809">
    <property type="protein sequence ID" value="SVD26586.1"/>
    <property type="molecule type" value="Genomic_DNA"/>
</dbReference>
<dbReference type="Pfam" id="PF02897">
    <property type="entry name" value="Peptidase_S9_N"/>
    <property type="match status" value="1"/>
</dbReference>
<reference evidence="3" key="1">
    <citation type="submission" date="2018-05" db="EMBL/GenBank/DDBJ databases">
        <authorList>
            <person name="Lanie J.A."/>
            <person name="Ng W.-L."/>
            <person name="Kazmierczak K.M."/>
            <person name="Andrzejewski T.M."/>
            <person name="Davidsen T.M."/>
            <person name="Wayne K.J."/>
            <person name="Tettelin H."/>
            <person name="Glass J.I."/>
            <person name="Rusch D."/>
            <person name="Podicherti R."/>
            <person name="Tsui H.-C.T."/>
            <person name="Winkler M.E."/>
        </authorList>
    </citation>
    <scope>NUCLEOTIDE SEQUENCE</scope>
</reference>
<name>A0A382TX11_9ZZZZ</name>
<proteinExistence type="inferred from homology"/>
<dbReference type="SUPFAM" id="SSF50993">
    <property type="entry name" value="Peptidase/esterase 'gauge' domain"/>
    <property type="match status" value="1"/>
</dbReference>
<evidence type="ECO:0000259" key="2">
    <source>
        <dbReference type="Pfam" id="PF02897"/>
    </source>
</evidence>